<sequence>MLSLWNLYLLLLLSSQHALALTGTNIKETQQIDTDMKGQHLTQPSPYGSSLAPVDPMFGPENVEFLSLPLSSSEESDRQGVIGEYTDLQESTETSLLYLNEKEFISRPSQSAIEDGIPPQPIQEQTPKYQPAETNPGFVLYSMQTGKNQSIFSASQNETTDSPLPFHLSGSLPLNRLDQDSTSLLSAGSGPSFEHPTQPVAPDIGDGPINTTDHILHRGAVNMVPEKGKNDSRNNDLYVTKPSGTLLLDGNVDTSATPCKTTNQSWTPTYLDSFPLDESLHPALVVSPACVIPLYSDWNSALAIWGFAWEAYIYGLGSVFIVFGLISMVCLLGLPLRCPPGSLYFTLLHLFLSAFSGIQSFCLLYDAYNHHDHLPPLGSLLLSELSFPCLISAFSLIFNVLSLRLPLPKPYLLLFISLLHFGVSVGCVGVLHLFHNLPTMILLFPQCVFVCLTIFLSCSYLIFYCLIQVDTKHIYRLNDNEEGGGSPEVLRPASCPFAKVEDWGRAARAGIGAALCLLGCGGLQLYGILHALGLGGVNGNGLQPWPWWGYQVGCRLCEAGVCLGLSVIGTHPLFCHSSSIKTITHPRPGSWSRLSCSSPSRGITVPPHKPKSADESHLSSLDSLGLESDSSVDLEPPSPINLSRSIDQALFSESLFSHSIFGLPRLLHASSSLCPHSSLTSHNNSPEQWGWKGSISGSTQGLCSHPKVTGKFRSHSWANRGQNLAHSSFPRAIPHMSYNRRYKTLSLASQNNQRPGQLGGTKHLSESRQLDFDLAVQSEFVKVCKQIDALSVCSDTVEL</sequence>
<feature type="signal peptide" evidence="9">
    <location>
        <begin position="1"/>
        <end position="20"/>
    </location>
</feature>
<evidence type="ECO:0000259" key="10">
    <source>
        <dbReference type="Pfam" id="PF25987"/>
    </source>
</evidence>
<keyword evidence="4 9" id="KW-0732">Signal</keyword>
<protein>
    <recommendedName>
        <fullName evidence="10">Proline-rich transmembrane protein 3/4 domain-containing protein</fullName>
    </recommendedName>
</protein>
<keyword evidence="6 8" id="KW-0472">Membrane</keyword>
<keyword evidence="5 8" id="KW-1133">Transmembrane helix</keyword>
<accession>A0A3Q3IXX9</accession>
<evidence type="ECO:0000256" key="6">
    <source>
        <dbReference type="ARBA" id="ARBA00023136"/>
    </source>
</evidence>
<evidence type="ECO:0000313" key="12">
    <source>
        <dbReference type="Proteomes" id="UP000261600"/>
    </source>
</evidence>
<feature type="transmembrane region" description="Helical" evidence="8">
    <location>
        <begin position="312"/>
        <end position="336"/>
    </location>
</feature>
<evidence type="ECO:0000256" key="8">
    <source>
        <dbReference type="SAM" id="Phobius"/>
    </source>
</evidence>
<feature type="domain" description="Proline-rich transmembrane protein 3/4" evidence="10">
    <location>
        <begin position="297"/>
        <end position="578"/>
    </location>
</feature>
<keyword evidence="3 8" id="KW-0812">Transmembrane</keyword>
<dbReference type="Pfam" id="PF25987">
    <property type="entry name" value="PRRT3"/>
    <property type="match status" value="1"/>
</dbReference>
<feature type="transmembrane region" description="Helical" evidence="8">
    <location>
        <begin position="413"/>
        <end position="434"/>
    </location>
</feature>
<proteinExistence type="predicted"/>
<dbReference type="PANTHER" id="PTHR35578">
    <property type="entry name" value="PROLINE-RICH TRANSMEMBRANE PROTEIN 4-RELATED"/>
    <property type="match status" value="1"/>
</dbReference>
<dbReference type="Ensembl" id="ENSMALT00000009143.1">
    <property type="protein sequence ID" value="ENSMALP00000008955.1"/>
    <property type="gene ID" value="ENSMALG00000006376.1"/>
</dbReference>
<evidence type="ECO:0000256" key="4">
    <source>
        <dbReference type="ARBA" id="ARBA00022729"/>
    </source>
</evidence>
<reference evidence="11" key="1">
    <citation type="submission" date="2025-08" db="UniProtKB">
        <authorList>
            <consortium name="Ensembl"/>
        </authorList>
    </citation>
    <scope>IDENTIFICATION</scope>
</reference>
<feature type="transmembrane region" description="Helical" evidence="8">
    <location>
        <begin position="343"/>
        <end position="368"/>
    </location>
</feature>
<feature type="compositionally biased region" description="Low complexity" evidence="7">
    <location>
        <begin position="587"/>
        <end position="602"/>
    </location>
</feature>
<evidence type="ECO:0000256" key="3">
    <source>
        <dbReference type="ARBA" id="ARBA00022692"/>
    </source>
</evidence>
<keyword evidence="12" id="KW-1185">Reference proteome</keyword>
<dbReference type="AlphaFoldDB" id="A0A3Q3IXX9"/>
<evidence type="ECO:0000256" key="5">
    <source>
        <dbReference type="ARBA" id="ARBA00022989"/>
    </source>
</evidence>
<name>A0A3Q3IXX9_MONAL</name>
<feature type="region of interest" description="Disordered" evidence="7">
    <location>
        <begin position="584"/>
        <end position="617"/>
    </location>
</feature>
<evidence type="ECO:0000313" key="11">
    <source>
        <dbReference type="Ensembl" id="ENSMALP00000008955.1"/>
    </source>
</evidence>
<feature type="transmembrane region" description="Helical" evidence="8">
    <location>
        <begin position="380"/>
        <end position="401"/>
    </location>
</feature>
<dbReference type="InterPro" id="IPR052836">
    <property type="entry name" value="PRRT_domain-containing"/>
</dbReference>
<evidence type="ECO:0000256" key="1">
    <source>
        <dbReference type="ARBA" id="ARBA00004141"/>
    </source>
</evidence>
<dbReference type="Proteomes" id="UP000261600">
    <property type="component" value="Unplaced"/>
</dbReference>
<feature type="transmembrane region" description="Helical" evidence="8">
    <location>
        <begin position="440"/>
        <end position="467"/>
    </location>
</feature>
<evidence type="ECO:0000256" key="9">
    <source>
        <dbReference type="SAM" id="SignalP"/>
    </source>
</evidence>
<comment type="subcellular location">
    <subcellularLocation>
        <location evidence="1">Membrane</location>
        <topology evidence="1">Multi-pass membrane protein</topology>
    </subcellularLocation>
</comment>
<feature type="chain" id="PRO_5018729538" description="Proline-rich transmembrane protein 3/4 domain-containing protein" evidence="9">
    <location>
        <begin position="21"/>
        <end position="799"/>
    </location>
</feature>
<evidence type="ECO:0000256" key="7">
    <source>
        <dbReference type="SAM" id="MobiDB-lite"/>
    </source>
</evidence>
<reference evidence="11" key="2">
    <citation type="submission" date="2025-09" db="UniProtKB">
        <authorList>
            <consortium name="Ensembl"/>
        </authorList>
    </citation>
    <scope>IDENTIFICATION</scope>
</reference>
<dbReference type="PANTHER" id="PTHR35578:SF6">
    <property type="entry name" value="PROLINE-RICH TRANSMEMBRANE PROTEIN 4"/>
    <property type="match status" value="1"/>
</dbReference>
<evidence type="ECO:0000256" key="2">
    <source>
        <dbReference type="ARBA" id="ARBA00022553"/>
    </source>
</evidence>
<organism evidence="11 12">
    <name type="scientific">Monopterus albus</name>
    <name type="common">Swamp eel</name>
    <dbReference type="NCBI Taxonomy" id="43700"/>
    <lineage>
        <taxon>Eukaryota</taxon>
        <taxon>Metazoa</taxon>
        <taxon>Chordata</taxon>
        <taxon>Craniata</taxon>
        <taxon>Vertebrata</taxon>
        <taxon>Euteleostomi</taxon>
        <taxon>Actinopterygii</taxon>
        <taxon>Neopterygii</taxon>
        <taxon>Teleostei</taxon>
        <taxon>Neoteleostei</taxon>
        <taxon>Acanthomorphata</taxon>
        <taxon>Anabantaria</taxon>
        <taxon>Synbranchiformes</taxon>
        <taxon>Synbranchidae</taxon>
        <taxon>Monopterus</taxon>
    </lineage>
</organism>
<keyword evidence="2" id="KW-0597">Phosphoprotein</keyword>
<dbReference type="InterPro" id="IPR059081">
    <property type="entry name" value="PRRT3-4"/>
</dbReference>